<organism evidence="2 3">
    <name type="scientific">Croceicoccus mobilis</name>
    <dbReference type="NCBI Taxonomy" id="1703339"/>
    <lineage>
        <taxon>Bacteria</taxon>
        <taxon>Pseudomonadati</taxon>
        <taxon>Pseudomonadota</taxon>
        <taxon>Alphaproteobacteria</taxon>
        <taxon>Sphingomonadales</taxon>
        <taxon>Erythrobacteraceae</taxon>
        <taxon>Croceicoccus</taxon>
    </lineage>
</organism>
<keyword evidence="3" id="KW-1185">Reference proteome</keyword>
<comment type="caution">
    <text evidence="2">The sequence shown here is derived from an EMBL/GenBank/DDBJ whole genome shotgun (WGS) entry which is preliminary data.</text>
</comment>
<dbReference type="Pfam" id="PF01636">
    <property type="entry name" value="APH"/>
    <property type="match status" value="1"/>
</dbReference>
<evidence type="ECO:0000259" key="1">
    <source>
        <dbReference type="Pfam" id="PF01636"/>
    </source>
</evidence>
<dbReference type="SUPFAM" id="SSF56112">
    <property type="entry name" value="Protein kinase-like (PK-like)"/>
    <property type="match status" value="1"/>
</dbReference>
<name>A0A916Z831_9SPHN</name>
<accession>A0A916Z831</accession>
<dbReference type="InterPro" id="IPR011009">
    <property type="entry name" value="Kinase-like_dom_sf"/>
</dbReference>
<feature type="domain" description="Aminoglycoside phosphotransferase" evidence="1">
    <location>
        <begin position="165"/>
        <end position="318"/>
    </location>
</feature>
<proteinExistence type="predicted"/>
<dbReference type="Proteomes" id="UP000612349">
    <property type="component" value="Unassembled WGS sequence"/>
</dbReference>
<dbReference type="RefSeq" id="WP_172808096.1">
    <property type="nucleotide sequence ID" value="NZ_BMIP01000009.1"/>
</dbReference>
<dbReference type="InterPro" id="IPR002575">
    <property type="entry name" value="Aminoglycoside_PTrfase"/>
</dbReference>
<gene>
    <name evidence="2" type="ORF">GCM10010990_33320</name>
</gene>
<reference evidence="2" key="1">
    <citation type="journal article" date="2014" name="Int. J. Syst. Evol. Microbiol.">
        <title>Complete genome sequence of Corynebacterium casei LMG S-19264T (=DSM 44701T), isolated from a smear-ripened cheese.</title>
        <authorList>
            <consortium name="US DOE Joint Genome Institute (JGI-PGF)"/>
            <person name="Walter F."/>
            <person name="Albersmeier A."/>
            <person name="Kalinowski J."/>
            <person name="Ruckert C."/>
        </authorList>
    </citation>
    <scope>NUCLEOTIDE SEQUENCE</scope>
    <source>
        <strain evidence="2">CGMCC 1.15360</strain>
    </source>
</reference>
<dbReference type="AlphaFoldDB" id="A0A916Z831"/>
<evidence type="ECO:0000313" key="2">
    <source>
        <dbReference type="EMBL" id="GGD80776.1"/>
    </source>
</evidence>
<reference evidence="2" key="2">
    <citation type="submission" date="2020-09" db="EMBL/GenBank/DDBJ databases">
        <authorList>
            <person name="Sun Q."/>
            <person name="Zhou Y."/>
        </authorList>
    </citation>
    <scope>NUCLEOTIDE SEQUENCE</scope>
    <source>
        <strain evidence="2">CGMCC 1.15360</strain>
    </source>
</reference>
<sequence length="389" mass="44345">MTQSSTASADKFERIKEIFAREQVEKPLAVKYGDIPVSYDAITPEWMTAILCRDTPGAEVTEVMLGDPDTGTSNRRRIYVEYNQAGRDAGLAKSVFCKATQDLANRILLSTAGTKSEVRFFNDIRPTLDIDAPEAYFAAYDPESWASIIVLRDIADEVTFCSHKTEMHEDLAHSQMELLGKVHGQFHESPLFQGKFSDMIVFRDRFHLLCERNGFEKCCVDGFLASEEFVPERLFARESEIWPATMRAVDRHKGLPETLTHNDVHLKNWYMRGSAMGLGDWQVSCRGHWSRDLAYTIGTALKPEQRRVMERDLVAYYLDRLHAAGGPRVTFDEAWDHYREQMLSALAWWTMTLTPAADMPDMQPYDTTREFIHRLAVAIDDLGSLDIPA</sequence>
<evidence type="ECO:0000313" key="3">
    <source>
        <dbReference type="Proteomes" id="UP000612349"/>
    </source>
</evidence>
<protein>
    <submittedName>
        <fullName evidence="2">Phosphotransferase</fullName>
    </submittedName>
</protein>
<dbReference type="EMBL" id="BMIP01000009">
    <property type="protein sequence ID" value="GGD80776.1"/>
    <property type="molecule type" value="Genomic_DNA"/>
</dbReference>
<dbReference type="Gene3D" id="3.90.1200.10">
    <property type="match status" value="1"/>
</dbReference>